<dbReference type="Gene3D" id="3.30.559.10">
    <property type="entry name" value="Chloramphenicol acetyltransferase-like domain"/>
    <property type="match status" value="2"/>
</dbReference>
<proteinExistence type="inferred from homology"/>
<evidence type="ECO:0000313" key="4">
    <source>
        <dbReference type="EMBL" id="KAG6382974.1"/>
    </source>
</evidence>
<evidence type="ECO:0008006" key="6">
    <source>
        <dbReference type="Google" id="ProtNLM"/>
    </source>
</evidence>
<dbReference type="AlphaFoldDB" id="A0A8X8VV96"/>
<dbReference type="InterPro" id="IPR023213">
    <property type="entry name" value="CAT-like_dom_sf"/>
</dbReference>
<dbReference type="GO" id="GO:0016747">
    <property type="term" value="F:acyltransferase activity, transferring groups other than amino-acyl groups"/>
    <property type="evidence" value="ECO:0007669"/>
    <property type="project" value="TreeGrafter"/>
</dbReference>
<keyword evidence="3" id="KW-0012">Acyltransferase</keyword>
<dbReference type="InterPro" id="IPR050317">
    <property type="entry name" value="Plant_Fungal_Acyltransferase"/>
</dbReference>
<comment type="caution">
    <text evidence="4">The sequence shown here is derived from an EMBL/GenBank/DDBJ whole genome shotgun (WGS) entry which is preliminary data.</text>
</comment>
<evidence type="ECO:0000256" key="3">
    <source>
        <dbReference type="ARBA" id="ARBA00023315"/>
    </source>
</evidence>
<dbReference type="Proteomes" id="UP000298416">
    <property type="component" value="Unassembled WGS sequence"/>
</dbReference>
<dbReference type="OrthoDB" id="671439at2759"/>
<dbReference type="PANTHER" id="PTHR31642:SF13">
    <property type="entry name" value="AGMATINE HYDROXYCINNAMOYLTRANSFERASE 1"/>
    <property type="match status" value="1"/>
</dbReference>
<organism evidence="4">
    <name type="scientific">Salvia splendens</name>
    <name type="common">Scarlet sage</name>
    <dbReference type="NCBI Taxonomy" id="180675"/>
    <lineage>
        <taxon>Eukaryota</taxon>
        <taxon>Viridiplantae</taxon>
        <taxon>Streptophyta</taxon>
        <taxon>Embryophyta</taxon>
        <taxon>Tracheophyta</taxon>
        <taxon>Spermatophyta</taxon>
        <taxon>Magnoliopsida</taxon>
        <taxon>eudicotyledons</taxon>
        <taxon>Gunneridae</taxon>
        <taxon>Pentapetalae</taxon>
        <taxon>asterids</taxon>
        <taxon>lamiids</taxon>
        <taxon>Lamiales</taxon>
        <taxon>Lamiaceae</taxon>
        <taxon>Nepetoideae</taxon>
        <taxon>Mentheae</taxon>
        <taxon>Salviinae</taxon>
        <taxon>Salvia</taxon>
        <taxon>Salvia subgen. Calosphace</taxon>
        <taxon>core Calosphace</taxon>
    </lineage>
</organism>
<accession>A0A8X8VV96</accession>
<evidence type="ECO:0000313" key="5">
    <source>
        <dbReference type="Proteomes" id="UP000298416"/>
    </source>
</evidence>
<reference evidence="4" key="1">
    <citation type="submission" date="2018-01" db="EMBL/GenBank/DDBJ databases">
        <authorList>
            <person name="Mao J.F."/>
        </authorList>
    </citation>
    <scope>NUCLEOTIDE SEQUENCE</scope>
    <source>
        <strain evidence="4">Huo1</strain>
        <tissue evidence="4">Leaf</tissue>
    </source>
</reference>
<dbReference type="FunFam" id="3.30.559.10:FF:000008">
    <property type="entry name" value="Tryptamine hydroxycinnamoyl transferase"/>
    <property type="match status" value="1"/>
</dbReference>
<evidence type="ECO:0000256" key="2">
    <source>
        <dbReference type="ARBA" id="ARBA00022679"/>
    </source>
</evidence>
<keyword evidence="5" id="KW-1185">Reference proteome</keyword>
<protein>
    <recommendedName>
        <fullName evidence="6">Shikimate O-hydroxycinnamoyltransferase</fullName>
    </recommendedName>
</protein>
<name>A0A8X8VV96_SALSN</name>
<dbReference type="Pfam" id="PF02458">
    <property type="entry name" value="Transferase"/>
    <property type="match status" value="1"/>
</dbReference>
<dbReference type="PANTHER" id="PTHR31642">
    <property type="entry name" value="TRICHOTHECENE 3-O-ACETYLTRANSFERASE"/>
    <property type="match status" value="1"/>
</dbReference>
<evidence type="ECO:0000256" key="1">
    <source>
        <dbReference type="ARBA" id="ARBA00009861"/>
    </source>
</evidence>
<gene>
    <name evidence="4" type="ORF">SASPL_157290</name>
</gene>
<dbReference type="EMBL" id="PNBA02000802">
    <property type="protein sequence ID" value="KAG6382974.1"/>
    <property type="molecule type" value="Genomic_DNA"/>
</dbReference>
<comment type="similarity">
    <text evidence="1">Belongs to the plant acyltransferase family.</text>
</comment>
<keyword evidence="2" id="KW-0808">Transferase</keyword>
<sequence length="434" mass="49163">MKVKIESTRLVKPFYQDTTPLTTSDYVPLSVFDKATYDQHIAVIYAYNPPTQSNADIELGLRKALAAYRAWAGRIGEDSNGNLVVLLNDKGVRFVEASVDYPLDRTMLLKPSPFLLTLHPGVKDVSELVQVQLTRFSCGSMVVGFTAHHRVADGHSSSNFLVAWGQATRGLMISPLPFDDRTIFPPRCPPEVKFQHRGAEYIPKNFKKTYPLIDHDTNDIVVHRVHYTAEFISKLKAKASHNNKRYTTIETLLAHLWRSITRARGLNLSDTTKLRISVDGRSRLNPKVPNEYFGNLVLWAFVTTEVKYLLHEPLSYAARLLHEAIVKVNDDYFKSFIDFATHEVKDDGELVTNTESSSNPILWPDLEVDSWLRFPFYDLDFGGGGPYIFMPSFSPVEGMLFLLPSFLGDGGIEVFVPLFQQSLETFKEICYSLE</sequence>
<reference evidence="4" key="2">
    <citation type="submission" date="2020-08" db="EMBL/GenBank/DDBJ databases">
        <title>Plant Genome Project.</title>
        <authorList>
            <person name="Zhang R.-G."/>
        </authorList>
    </citation>
    <scope>NUCLEOTIDE SEQUENCE</scope>
    <source>
        <strain evidence="4">Huo1</strain>
        <tissue evidence="4">Leaf</tissue>
    </source>
</reference>